<dbReference type="Pfam" id="PF14595">
    <property type="entry name" value="Thioredoxin_9"/>
    <property type="match status" value="1"/>
</dbReference>
<gene>
    <name evidence="1" type="ORF">D6T64_20940</name>
</gene>
<proteinExistence type="predicted"/>
<dbReference type="SUPFAM" id="SSF52833">
    <property type="entry name" value="Thioredoxin-like"/>
    <property type="match status" value="1"/>
</dbReference>
<dbReference type="InterPro" id="IPR036249">
    <property type="entry name" value="Thioredoxin-like_sf"/>
</dbReference>
<evidence type="ECO:0000313" key="2">
    <source>
        <dbReference type="Proteomes" id="UP000272015"/>
    </source>
</evidence>
<dbReference type="EMBL" id="QZVS01000097">
    <property type="protein sequence ID" value="RJT84628.1"/>
    <property type="molecule type" value="Genomic_DNA"/>
</dbReference>
<keyword evidence="2" id="KW-1185">Reference proteome</keyword>
<comment type="caution">
    <text evidence="1">The sequence shown here is derived from an EMBL/GenBank/DDBJ whole genome shotgun (WGS) entry which is preliminary data.</text>
</comment>
<sequence length="86" mass="9185">MEFLFFSSAFCEPCMQTRAVLAEMSALVPQATVRELDVANDTEEAERNGIRNTPTVIVKNADGVEVFRAAGVPSVAQVLVAAAKAL</sequence>
<organism evidence="1 2">
    <name type="scientific">Cryobacterium melibiosiphilum</name>
    <dbReference type="NCBI Taxonomy" id="995039"/>
    <lineage>
        <taxon>Bacteria</taxon>
        <taxon>Bacillati</taxon>
        <taxon>Actinomycetota</taxon>
        <taxon>Actinomycetes</taxon>
        <taxon>Micrococcales</taxon>
        <taxon>Microbacteriaceae</taxon>
        <taxon>Cryobacterium</taxon>
    </lineage>
</organism>
<name>A0A3A5M7C1_9MICO</name>
<dbReference type="Gene3D" id="3.40.30.10">
    <property type="entry name" value="Glutaredoxin"/>
    <property type="match status" value="1"/>
</dbReference>
<protein>
    <submittedName>
        <fullName evidence="1">Thioredoxin</fullName>
    </submittedName>
</protein>
<dbReference type="Proteomes" id="UP000272015">
    <property type="component" value="Unassembled WGS sequence"/>
</dbReference>
<reference evidence="1 2" key="1">
    <citation type="submission" date="2018-09" db="EMBL/GenBank/DDBJ databases">
        <title>Novel species of Cryobacterium.</title>
        <authorList>
            <person name="Liu Q."/>
            <person name="Xin Y.-H."/>
        </authorList>
    </citation>
    <scope>NUCLEOTIDE SEQUENCE [LARGE SCALE GENOMIC DNA]</scope>
    <source>
        <strain evidence="1 2">Hh39</strain>
    </source>
</reference>
<evidence type="ECO:0000313" key="1">
    <source>
        <dbReference type="EMBL" id="RJT84628.1"/>
    </source>
</evidence>
<dbReference type="AlphaFoldDB" id="A0A3A5M7C1"/>
<dbReference type="OrthoDB" id="1495530at2"/>
<dbReference type="CDD" id="cd02947">
    <property type="entry name" value="TRX_family"/>
    <property type="match status" value="1"/>
</dbReference>
<dbReference type="RefSeq" id="WP_119976622.1">
    <property type="nucleotide sequence ID" value="NZ_JBHSQA010000002.1"/>
</dbReference>
<accession>A0A3A5M7C1</accession>